<accession>A0A1Q5P8G9</accession>
<dbReference type="InterPro" id="IPR050361">
    <property type="entry name" value="MPP/UQCRC_Complex"/>
</dbReference>
<evidence type="ECO:0000259" key="3">
    <source>
        <dbReference type="Pfam" id="PF00675"/>
    </source>
</evidence>
<dbReference type="GO" id="GO:0046872">
    <property type="term" value="F:metal ion binding"/>
    <property type="evidence" value="ECO:0007669"/>
    <property type="project" value="InterPro"/>
</dbReference>
<keyword evidence="6" id="KW-1185">Reference proteome</keyword>
<protein>
    <submittedName>
        <fullName evidence="5">Peptidase</fullName>
    </submittedName>
</protein>
<feature type="domain" description="Peptidase M16 N-terminal" evidence="3">
    <location>
        <begin position="61"/>
        <end position="195"/>
    </location>
</feature>
<dbReference type="SUPFAM" id="SSF63411">
    <property type="entry name" value="LuxS/MPP-like metallohydrolase"/>
    <property type="match status" value="2"/>
</dbReference>
<proteinExistence type="predicted"/>
<evidence type="ECO:0000256" key="2">
    <source>
        <dbReference type="SAM" id="SignalP"/>
    </source>
</evidence>
<dbReference type="RefSeq" id="WP_073854440.1">
    <property type="nucleotide sequence ID" value="NZ_LVWA01000012.1"/>
</dbReference>
<dbReference type="AlphaFoldDB" id="A0A1Q5P8G9"/>
<dbReference type="PANTHER" id="PTHR11851:SF224">
    <property type="entry name" value="PROCESSING PROTEASE"/>
    <property type="match status" value="1"/>
</dbReference>
<dbReference type="InterPro" id="IPR011249">
    <property type="entry name" value="Metalloenz_LuxS/M16"/>
</dbReference>
<dbReference type="InterPro" id="IPR011765">
    <property type="entry name" value="Pept_M16_N"/>
</dbReference>
<evidence type="ECO:0000313" key="5">
    <source>
        <dbReference type="EMBL" id="OKL38545.1"/>
    </source>
</evidence>
<feature type="region of interest" description="Disordered" evidence="1">
    <location>
        <begin position="20"/>
        <end position="42"/>
    </location>
</feature>
<dbReference type="Gene3D" id="3.30.830.10">
    <property type="entry name" value="Metalloenzyme, LuxS/M16 peptidase-like"/>
    <property type="match status" value="2"/>
</dbReference>
<dbReference type="Pfam" id="PF05193">
    <property type="entry name" value="Peptidase_M16_C"/>
    <property type="match status" value="1"/>
</dbReference>
<sequence>MKKLLTLSLSVLLAMGAGMAQAQKQTPPEGGSPKNFNLPPKQEFSLPNGLEATLVPYGEIPKVTISMIVQTGNVHEQANENGLADITGKLMEEGTTTKDAKQIAGEVARMGGSLSISIGPNQTYISGDALSEFGPELVRLIADLLTEPAFPESELERVKNDFKRQMNLSRAQPGTQAYMKYNKALYGDHPYGRDLPTDKEIDAYTLEQVKDFYQKQFGARRTDVYVAGKFDEGAMKEAITSSLSDWTEGPAPAIPVAKPVTKSDMIVVDRPGAPQSTIIIGMPVIDPSHPDYMALRVTNSLLGGSFGSRITRNIREDKGYTYSPSSSVAAKYKVGDWSEQADVTTEHTGNSLKEIVYEIEKLRKEPPSEEELKGIQNYEAGLFVLRNSTPSGIIGQLSFLDLHDLPETFLTNQVQAIHAVTPQKVQQTANTYLRPKDMTLVVVGDKKQIDKQLKKFQEDLKKAPVTQ</sequence>
<evidence type="ECO:0000256" key="1">
    <source>
        <dbReference type="SAM" id="MobiDB-lite"/>
    </source>
</evidence>
<dbReference type="InterPro" id="IPR007863">
    <property type="entry name" value="Peptidase_M16_C"/>
</dbReference>
<organism evidence="5 6">
    <name type="scientific">Pontibacter flavimaris</name>
    <dbReference type="NCBI Taxonomy" id="1797110"/>
    <lineage>
        <taxon>Bacteria</taxon>
        <taxon>Pseudomonadati</taxon>
        <taxon>Bacteroidota</taxon>
        <taxon>Cytophagia</taxon>
        <taxon>Cytophagales</taxon>
        <taxon>Hymenobacteraceae</taxon>
        <taxon>Pontibacter</taxon>
    </lineage>
</organism>
<name>A0A1Q5P8G9_9BACT</name>
<evidence type="ECO:0000259" key="4">
    <source>
        <dbReference type="Pfam" id="PF05193"/>
    </source>
</evidence>
<feature type="chain" id="PRO_5012479735" evidence="2">
    <location>
        <begin position="23"/>
        <end position="467"/>
    </location>
</feature>
<evidence type="ECO:0000313" key="6">
    <source>
        <dbReference type="Proteomes" id="UP000186551"/>
    </source>
</evidence>
<reference evidence="5 6" key="1">
    <citation type="submission" date="2016-03" db="EMBL/GenBank/DDBJ databases">
        <title>Genome sequence of Pontibacter sp. nov., of the family cytophagaceae, isolated from marine sediment of the Yellow Sea, China.</title>
        <authorList>
            <person name="Zhang G."/>
            <person name="Zhang R."/>
        </authorList>
    </citation>
    <scope>NUCLEOTIDE SEQUENCE [LARGE SCALE GENOMIC DNA]</scope>
    <source>
        <strain evidence="5 6">S10-8</strain>
    </source>
</reference>
<gene>
    <name evidence="5" type="ORF">A3841_05155</name>
</gene>
<dbReference type="Pfam" id="PF00675">
    <property type="entry name" value="Peptidase_M16"/>
    <property type="match status" value="1"/>
</dbReference>
<feature type="signal peptide" evidence="2">
    <location>
        <begin position="1"/>
        <end position="22"/>
    </location>
</feature>
<dbReference type="STRING" id="1797110.A3841_05155"/>
<feature type="domain" description="Peptidase M16 C-terminal" evidence="4">
    <location>
        <begin position="205"/>
        <end position="377"/>
    </location>
</feature>
<keyword evidence="2" id="KW-0732">Signal</keyword>
<dbReference type="PANTHER" id="PTHR11851">
    <property type="entry name" value="METALLOPROTEASE"/>
    <property type="match status" value="1"/>
</dbReference>
<dbReference type="EMBL" id="LVWA01000012">
    <property type="protein sequence ID" value="OKL38545.1"/>
    <property type="molecule type" value="Genomic_DNA"/>
</dbReference>
<dbReference type="OrthoDB" id="9811314at2"/>
<dbReference type="Proteomes" id="UP000186551">
    <property type="component" value="Unassembled WGS sequence"/>
</dbReference>
<comment type="caution">
    <text evidence="5">The sequence shown here is derived from an EMBL/GenBank/DDBJ whole genome shotgun (WGS) entry which is preliminary data.</text>
</comment>